<keyword evidence="10 18" id="KW-1133">Transmembrane helix</keyword>
<keyword evidence="20" id="KW-1185">Reference proteome</keyword>
<dbReference type="InterPro" id="IPR048254">
    <property type="entry name" value="CDP_ALCOHOL_P_TRANSF_CS"/>
</dbReference>
<evidence type="ECO:0000256" key="6">
    <source>
        <dbReference type="ARBA" id="ARBA00014944"/>
    </source>
</evidence>
<evidence type="ECO:0000256" key="9">
    <source>
        <dbReference type="ARBA" id="ARBA00022692"/>
    </source>
</evidence>
<evidence type="ECO:0000256" key="16">
    <source>
        <dbReference type="ARBA" id="ARBA00048586"/>
    </source>
</evidence>
<dbReference type="EMBL" id="VWXL01000027">
    <property type="protein sequence ID" value="MVB10357.1"/>
    <property type="molecule type" value="Genomic_DNA"/>
</dbReference>
<dbReference type="InterPro" id="IPR000462">
    <property type="entry name" value="CDP-OH_P_trans"/>
</dbReference>
<evidence type="ECO:0000256" key="10">
    <source>
        <dbReference type="ARBA" id="ARBA00022989"/>
    </source>
</evidence>
<evidence type="ECO:0000256" key="14">
    <source>
        <dbReference type="ARBA" id="ARBA00023264"/>
    </source>
</evidence>
<feature type="transmembrane region" description="Helical" evidence="18">
    <location>
        <begin position="153"/>
        <end position="172"/>
    </location>
</feature>
<dbReference type="OrthoDB" id="9796672at2"/>
<dbReference type="InterPro" id="IPR004570">
    <property type="entry name" value="Phosphatidylglycerol_P_synth"/>
</dbReference>
<organism evidence="19 20">
    <name type="scientific">Caproicibacter fermentans</name>
    <dbReference type="NCBI Taxonomy" id="2576756"/>
    <lineage>
        <taxon>Bacteria</taxon>
        <taxon>Bacillati</taxon>
        <taxon>Bacillota</taxon>
        <taxon>Clostridia</taxon>
        <taxon>Eubacteriales</taxon>
        <taxon>Acutalibacteraceae</taxon>
        <taxon>Caproicibacter</taxon>
    </lineage>
</organism>
<keyword evidence="12 18" id="KW-0472">Membrane</keyword>
<dbReference type="PIRSF" id="PIRSF000847">
    <property type="entry name" value="Phos_ph_gly_syn"/>
    <property type="match status" value="1"/>
</dbReference>
<evidence type="ECO:0000256" key="4">
    <source>
        <dbReference type="ARBA" id="ARBA00010441"/>
    </source>
</evidence>
<dbReference type="InterPro" id="IPR043130">
    <property type="entry name" value="CDP-OH_PTrfase_TM_dom"/>
</dbReference>
<evidence type="ECO:0000256" key="12">
    <source>
        <dbReference type="ARBA" id="ARBA00023136"/>
    </source>
</evidence>
<dbReference type="InterPro" id="IPR050324">
    <property type="entry name" value="CDP-alcohol_PTase-I"/>
</dbReference>
<dbReference type="GO" id="GO:0006655">
    <property type="term" value="P:phosphatidylglycerol biosynthetic process"/>
    <property type="evidence" value="ECO:0007669"/>
    <property type="project" value="UniProtKB-UniPathway"/>
</dbReference>
<evidence type="ECO:0000256" key="2">
    <source>
        <dbReference type="ARBA" id="ARBA00004141"/>
    </source>
</evidence>
<dbReference type="AlphaFoldDB" id="A0A6N8HY07"/>
<keyword evidence="9 18" id="KW-0812">Transmembrane</keyword>
<dbReference type="UniPathway" id="UPA00084">
    <property type="reaction ID" value="UER00503"/>
</dbReference>
<dbReference type="Proteomes" id="UP000469440">
    <property type="component" value="Unassembled WGS sequence"/>
</dbReference>
<comment type="function">
    <text evidence="1">This protein catalyzes the committed step to the synthesis of the acidic phospholipids.</text>
</comment>
<evidence type="ECO:0000256" key="11">
    <source>
        <dbReference type="ARBA" id="ARBA00023098"/>
    </source>
</evidence>
<proteinExistence type="inferred from homology"/>
<keyword evidence="7" id="KW-0444">Lipid biosynthesis</keyword>
<gene>
    <name evidence="19" type="primary">pgsA_1</name>
    <name evidence="19" type="ORF">CAFE_10450</name>
</gene>
<comment type="caution">
    <text evidence="19">The sequence shown here is derived from an EMBL/GenBank/DDBJ whole genome shotgun (WGS) entry which is preliminary data.</text>
</comment>
<dbReference type="Pfam" id="PF01066">
    <property type="entry name" value="CDP-OH_P_transf"/>
    <property type="match status" value="1"/>
</dbReference>
<dbReference type="GO" id="GO:0008444">
    <property type="term" value="F:CDP-diacylglycerol-glycerol-3-phosphate 3-phosphatidyltransferase activity"/>
    <property type="evidence" value="ECO:0007669"/>
    <property type="project" value="UniProtKB-EC"/>
</dbReference>
<dbReference type="PANTHER" id="PTHR14269">
    <property type="entry name" value="CDP-DIACYLGLYCEROL--GLYCEROL-3-PHOSPHATE 3-PHOSPHATIDYLTRANSFERASE-RELATED"/>
    <property type="match status" value="1"/>
</dbReference>
<evidence type="ECO:0000256" key="1">
    <source>
        <dbReference type="ARBA" id="ARBA00003973"/>
    </source>
</evidence>
<accession>A0A6N8HY07</accession>
<feature type="transmembrane region" description="Helical" evidence="18">
    <location>
        <begin position="125"/>
        <end position="147"/>
    </location>
</feature>
<evidence type="ECO:0000256" key="13">
    <source>
        <dbReference type="ARBA" id="ARBA00023209"/>
    </source>
</evidence>
<evidence type="ECO:0000313" key="20">
    <source>
        <dbReference type="Proteomes" id="UP000469440"/>
    </source>
</evidence>
<keyword evidence="8 17" id="KW-0808">Transferase</keyword>
<evidence type="ECO:0000256" key="3">
    <source>
        <dbReference type="ARBA" id="ARBA00005042"/>
    </source>
</evidence>
<comment type="pathway">
    <text evidence="3">Phospholipid metabolism; phosphatidylglycerol biosynthesis; phosphatidylglycerol from CDP-diacylglycerol: step 1/2.</text>
</comment>
<name>A0A6N8HY07_9FIRM</name>
<dbReference type="PROSITE" id="PS00379">
    <property type="entry name" value="CDP_ALCOHOL_P_TRANSF"/>
    <property type="match status" value="1"/>
</dbReference>
<evidence type="ECO:0000256" key="8">
    <source>
        <dbReference type="ARBA" id="ARBA00022679"/>
    </source>
</evidence>
<reference evidence="19 20" key="1">
    <citation type="submission" date="2019-09" db="EMBL/GenBank/DDBJ databases">
        <title>Genome sequence of Clostridium sp. EA1.</title>
        <authorList>
            <person name="Poehlein A."/>
            <person name="Bengelsdorf F.R."/>
            <person name="Daniel R."/>
        </authorList>
    </citation>
    <scope>NUCLEOTIDE SEQUENCE [LARGE SCALE GENOMIC DNA]</scope>
    <source>
        <strain evidence="19 20">EA1</strain>
    </source>
</reference>
<keyword evidence="11" id="KW-0443">Lipid metabolism</keyword>
<keyword evidence="13" id="KW-0594">Phospholipid biosynthesis</keyword>
<sequence length="203" mass="22877">MQNRNKNFNIPNTLTILRILLIIPFVIYYAGDQILKAAAVLILSGLTDMFDGMIARKYHQTTELGQMLDPLSDKLTQGAVAICLAVKQPILIPFLAVFVIKEALMVSAGIFLIGKKKKRPGGSMWFGKIATVLFYISFGTIVILKGFWGIENLYVSVTLLSITAAFMIYAFIRYAKIYFDIVHSDDPKYKIDIQEVMDKKRRG</sequence>
<keyword evidence="14" id="KW-1208">Phospholipid metabolism</keyword>
<dbReference type="GO" id="GO:0016020">
    <property type="term" value="C:membrane"/>
    <property type="evidence" value="ECO:0007669"/>
    <property type="project" value="UniProtKB-SubCell"/>
</dbReference>
<comment type="similarity">
    <text evidence="4 17">Belongs to the CDP-alcohol phosphatidyltransferase class-I family.</text>
</comment>
<protein>
    <recommendedName>
        <fullName evidence="6">CDP-diacylglycerol--glycerol-3-phosphate 3-phosphatidyltransferase</fullName>
        <ecNumber evidence="5">2.7.8.5</ecNumber>
    </recommendedName>
    <alternativeName>
        <fullName evidence="15">Phosphatidylglycerophosphate synthase</fullName>
    </alternativeName>
</protein>
<comment type="subcellular location">
    <subcellularLocation>
        <location evidence="2">Membrane</location>
        <topology evidence="2">Multi-pass membrane protein</topology>
    </subcellularLocation>
</comment>
<evidence type="ECO:0000256" key="18">
    <source>
        <dbReference type="SAM" id="Phobius"/>
    </source>
</evidence>
<dbReference type="Gene3D" id="1.20.120.1760">
    <property type="match status" value="1"/>
</dbReference>
<comment type="catalytic activity">
    <reaction evidence="16">
        <text>a CDP-1,2-diacyl-sn-glycerol + sn-glycerol 3-phosphate = a 1,2-diacyl-sn-glycero-3-phospho-(1'-sn-glycero-3'-phosphate) + CMP + H(+)</text>
        <dbReference type="Rhea" id="RHEA:12593"/>
        <dbReference type="ChEBI" id="CHEBI:15378"/>
        <dbReference type="ChEBI" id="CHEBI:57597"/>
        <dbReference type="ChEBI" id="CHEBI:58332"/>
        <dbReference type="ChEBI" id="CHEBI:60110"/>
        <dbReference type="ChEBI" id="CHEBI:60377"/>
        <dbReference type="EC" id="2.7.8.5"/>
    </reaction>
</comment>
<evidence type="ECO:0000313" key="19">
    <source>
        <dbReference type="EMBL" id="MVB10357.1"/>
    </source>
</evidence>
<evidence type="ECO:0000256" key="7">
    <source>
        <dbReference type="ARBA" id="ARBA00022516"/>
    </source>
</evidence>
<evidence type="ECO:0000256" key="15">
    <source>
        <dbReference type="ARBA" id="ARBA00033018"/>
    </source>
</evidence>
<dbReference type="RefSeq" id="WP_156990014.1">
    <property type="nucleotide sequence ID" value="NZ_VWXL01000027.1"/>
</dbReference>
<evidence type="ECO:0000256" key="17">
    <source>
        <dbReference type="RuleBase" id="RU003750"/>
    </source>
</evidence>
<evidence type="ECO:0000256" key="5">
    <source>
        <dbReference type="ARBA" id="ARBA00013170"/>
    </source>
</evidence>
<dbReference type="PANTHER" id="PTHR14269:SF62">
    <property type="entry name" value="CDP-DIACYLGLYCEROL--GLYCEROL-3-PHOSPHATE 3-PHOSPHATIDYLTRANSFERASE 1, CHLOROPLASTIC"/>
    <property type="match status" value="1"/>
</dbReference>
<dbReference type="EC" id="2.7.8.5" evidence="5"/>